<accession>A0ABT9Y649</accession>
<comment type="caution">
    <text evidence="8">The sequence shown here is derived from an EMBL/GenBank/DDBJ whole genome shotgun (WGS) entry which is preliminary data.</text>
</comment>
<protein>
    <recommendedName>
        <fullName evidence="6">Mutator family transposase</fullName>
    </recommendedName>
</protein>
<keyword evidence="4 6" id="KW-0238">DNA-binding</keyword>
<evidence type="ECO:0000256" key="1">
    <source>
        <dbReference type="ARBA" id="ARBA00002190"/>
    </source>
</evidence>
<evidence type="ECO:0000256" key="5">
    <source>
        <dbReference type="ARBA" id="ARBA00023172"/>
    </source>
</evidence>
<keyword evidence="5 6" id="KW-0233">DNA recombination</keyword>
<dbReference type="PANTHER" id="PTHR33217:SF5">
    <property type="entry name" value="MUTATOR FAMILY TRANSPOSASE"/>
    <property type="match status" value="1"/>
</dbReference>
<dbReference type="EMBL" id="JAUSUE010000003">
    <property type="protein sequence ID" value="MDQ0202995.1"/>
    <property type="molecule type" value="Genomic_DNA"/>
</dbReference>
<feature type="compositionally biased region" description="Polar residues" evidence="7">
    <location>
        <begin position="63"/>
        <end position="77"/>
    </location>
</feature>
<evidence type="ECO:0000256" key="3">
    <source>
        <dbReference type="ARBA" id="ARBA00022578"/>
    </source>
</evidence>
<feature type="region of interest" description="Disordered" evidence="7">
    <location>
        <begin position="55"/>
        <end position="86"/>
    </location>
</feature>
<proteinExistence type="inferred from homology"/>
<dbReference type="Pfam" id="PF00872">
    <property type="entry name" value="Transposase_mut"/>
    <property type="match status" value="1"/>
</dbReference>
<name>A0ABT9Y649_9FIRM</name>
<evidence type="ECO:0000313" key="9">
    <source>
        <dbReference type="Proteomes" id="UP001239167"/>
    </source>
</evidence>
<keyword evidence="9" id="KW-1185">Reference proteome</keyword>
<evidence type="ECO:0000256" key="7">
    <source>
        <dbReference type="SAM" id="MobiDB-lite"/>
    </source>
</evidence>
<comment type="function">
    <text evidence="1 6">Required for the transposition of the insertion element.</text>
</comment>
<keyword evidence="6" id="KW-0814">Transposable element</keyword>
<evidence type="ECO:0000256" key="2">
    <source>
        <dbReference type="ARBA" id="ARBA00010961"/>
    </source>
</evidence>
<gene>
    <name evidence="8" type="ORF">J2S01_000691</name>
</gene>
<dbReference type="Proteomes" id="UP001239167">
    <property type="component" value="Unassembled WGS sequence"/>
</dbReference>
<evidence type="ECO:0000256" key="6">
    <source>
        <dbReference type="RuleBase" id="RU365089"/>
    </source>
</evidence>
<evidence type="ECO:0000313" key="8">
    <source>
        <dbReference type="EMBL" id="MDQ0202995.1"/>
    </source>
</evidence>
<organism evidence="8 9">
    <name type="scientific">Pectinatus haikarae</name>
    <dbReference type="NCBI Taxonomy" id="349096"/>
    <lineage>
        <taxon>Bacteria</taxon>
        <taxon>Bacillati</taxon>
        <taxon>Bacillota</taxon>
        <taxon>Negativicutes</taxon>
        <taxon>Selenomonadales</taxon>
        <taxon>Selenomonadaceae</taxon>
        <taxon>Pectinatus</taxon>
    </lineage>
</organism>
<dbReference type="PANTHER" id="PTHR33217">
    <property type="entry name" value="TRANSPOSASE FOR INSERTION SEQUENCE ELEMENT IS1081"/>
    <property type="match status" value="1"/>
</dbReference>
<reference evidence="8 9" key="1">
    <citation type="submission" date="2023-07" db="EMBL/GenBank/DDBJ databases">
        <title>Genomic Encyclopedia of Type Strains, Phase IV (KMG-IV): sequencing the most valuable type-strain genomes for metagenomic binning, comparative biology and taxonomic classification.</title>
        <authorList>
            <person name="Goeker M."/>
        </authorList>
    </citation>
    <scope>NUCLEOTIDE SEQUENCE [LARGE SCALE GENOMIC DNA]</scope>
    <source>
        <strain evidence="8 9">DSM 16980</strain>
    </source>
</reference>
<dbReference type="InterPro" id="IPR001207">
    <property type="entry name" value="Transposase_mutator"/>
</dbReference>
<sequence length="150" mass="17204">MANKGNNKLKDLIKEYGIKDMNDAHDFVKMLTAETIQTALDAELDEELGYSKYDYKNKKTKNSRNGYSSKSVQSSNGELELKIPRDRDEDFEPQLVKKHQTDISTIEDKVIFLYSQGVSTRDIQKTMQEMYGIDVDDSRASKITDKLLPL</sequence>
<keyword evidence="3 6" id="KW-0815">Transposition</keyword>
<evidence type="ECO:0000256" key="4">
    <source>
        <dbReference type="ARBA" id="ARBA00023125"/>
    </source>
</evidence>
<comment type="similarity">
    <text evidence="2 6">Belongs to the transposase mutator family.</text>
</comment>